<gene>
    <name evidence="1" type="ORF">NIES21_59140</name>
</gene>
<protein>
    <submittedName>
        <fullName evidence="1">Uncharacterized protein</fullName>
    </submittedName>
</protein>
<dbReference type="EMBL" id="AP018176">
    <property type="protein sequence ID" value="BAY20044.1"/>
    <property type="molecule type" value="Genomic_DNA"/>
</dbReference>
<evidence type="ECO:0000313" key="2">
    <source>
        <dbReference type="Proteomes" id="UP000218287"/>
    </source>
</evidence>
<evidence type="ECO:0000313" key="1">
    <source>
        <dbReference type="EMBL" id="BAY20044.1"/>
    </source>
</evidence>
<dbReference type="AlphaFoldDB" id="A0A1Z4GRB0"/>
<dbReference type="OrthoDB" id="582303at2"/>
<keyword evidence="1" id="KW-0614">Plasmid</keyword>
<organism evidence="1 2">
    <name type="scientific">Anabaenopsis circularis NIES-21</name>
    <dbReference type="NCBI Taxonomy" id="1085406"/>
    <lineage>
        <taxon>Bacteria</taxon>
        <taxon>Bacillati</taxon>
        <taxon>Cyanobacteriota</taxon>
        <taxon>Cyanophyceae</taxon>
        <taxon>Nostocales</taxon>
        <taxon>Nodulariaceae</taxon>
        <taxon>Anabaenopsis</taxon>
    </lineage>
</organism>
<name>A0A1Z4GRB0_9CYAN</name>
<dbReference type="Proteomes" id="UP000218287">
    <property type="component" value="Plasmid Plasmid2 dna"/>
</dbReference>
<sequence>MTTYRQLTIWDVLDEVSSAPPNSSLAPVWECLDTELENLPTEAQLSTAAAAFYQIADILLSRAGLLLEDVKAQNDTEGPVISTDIFAGLVRTTMQLDLDDLIEEPPPQMFRQHGSHSFTAPTTSIDSVAAPVEKQNVLTMLEIQTVEDVHRLAGDENVQKWTEAIAKYLEQTKNEITLTVLQQKLKMPMVEVWLGLLLGDFRLEQRGDFYENKNVWVMRSSSENLMH</sequence>
<accession>A0A1Z4GRB0</accession>
<proteinExistence type="predicted"/>
<geneLocation type="plasmid" evidence="2">
    <name>Plasmid2 dna</name>
</geneLocation>
<reference evidence="1 2" key="1">
    <citation type="submission" date="2017-06" db="EMBL/GenBank/DDBJ databases">
        <title>Genome sequencing of cyanobaciteial culture collection at National Institute for Environmental Studies (NIES).</title>
        <authorList>
            <person name="Hirose Y."/>
            <person name="Shimura Y."/>
            <person name="Fujisawa T."/>
            <person name="Nakamura Y."/>
            <person name="Kawachi M."/>
        </authorList>
    </citation>
    <scope>NUCLEOTIDE SEQUENCE [LARGE SCALE GENOMIC DNA]</scope>
    <source>
        <strain evidence="1 2">NIES-21</strain>
        <plasmid evidence="2">Plasmid2 dna</plasmid>
    </source>
</reference>
<keyword evidence="2" id="KW-1185">Reference proteome</keyword>